<dbReference type="Proteomes" id="UP001281305">
    <property type="component" value="Chromosome"/>
</dbReference>
<feature type="domain" description="Integrase DNA-binding" evidence="4">
    <location>
        <begin position="10"/>
        <end position="46"/>
    </location>
</feature>
<evidence type="ECO:0000256" key="2">
    <source>
        <dbReference type="ARBA" id="ARBA00022908"/>
    </source>
</evidence>
<gene>
    <name evidence="6" type="ORF">RZS32_002250</name>
</gene>
<dbReference type="Gene3D" id="3.30.160.390">
    <property type="entry name" value="Integrase, DNA-binding domain"/>
    <property type="match status" value="1"/>
</dbReference>
<protein>
    <submittedName>
        <fullName evidence="6">Integrase arm-type DNA-binding domain-containing protein</fullName>
    </submittedName>
</protein>
<keyword evidence="2" id="KW-0229">DNA integration</keyword>
<dbReference type="RefSeq" id="WP_317057835.1">
    <property type="nucleotide sequence ID" value="NZ_CP146606.1"/>
</dbReference>
<dbReference type="InterPro" id="IPR053876">
    <property type="entry name" value="Phage_int_M"/>
</dbReference>
<dbReference type="InterPro" id="IPR025166">
    <property type="entry name" value="Integrase_DNA_bind_dom"/>
</dbReference>
<comment type="similarity">
    <text evidence="1">Belongs to the 'phage' integrase family.</text>
</comment>
<evidence type="ECO:0000313" key="7">
    <source>
        <dbReference type="Proteomes" id="UP001281305"/>
    </source>
</evidence>
<evidence type="ECO:0000259" key="4">
    <source>
        <dbReference type="Pfam" id="PF13356"/>
    </source>
</evidence>
<name>A0ABZ2TP68_9RHOB</name>
<dbReference type="InterPro" id="IPR038488">
    <property type="entry name" value="Integrase_DNA-bd_sf"/>
</dbReference>
<dbReference type="Gene3D" id="1.10.150.130">
    <property type="match status" value="1"/>
</dbReference>
<evidence type="ECO:0000256" key="3">
    <source>
        <dbReference type="ARBA" id="ARBA00023125"/>
    </source>
</evidence>
<dbReference type="InterPro" id="IPR010998">
    <property type="entry name" value="Integrase_recombinase_N"/>
</dbReference>
<keyword evidence="3 6" id="KW-0238">DNA-binding</keyword>
<keyword evidence="7" id="KW-1185">Reference proteome</keyword>
<proteinExistence type="inferred from homology"/>
<sequence>MASTVGKKIFIIGPYPKITLSMARSVRDRVKVQLINGEDPQEFRKKHTNLRQQPRDTWREVALEYLEKITKQGAAQLTIKKKTSFAERTFGEIGNSSIRDLRPLDLLPLLRREEEKAQYETASGLRVFMG</sequence>
<dbReference type="PANTHER" id="PTHR30629:SF2">
    <property type="entry name" value="PROPHAGE INTEGRASE INTS-RELATED"/>
    <property type="match status" value="1"/>
</dbReference>
<organism evidence="6 7">
    <name type="scientific">Roseovarius rhodophyticola</name>
    <dbReference type="NCBI Taxonomy" id="3080827"/>
    <lineage>
        <taxon>Bacteria</taxon>
        <taxon>Pseudomonadati</taxon>
        <taxon>Pseudomonadota</taxon>
        <taxon>Alphaproteobacteria</taxon>
        <taxon>Rhodobacterales</taxon>
        <taxon>Roseobacteraceae</taxon>
        <taxon>Roseovarius</taxon>
    </lineage>
</organism>
<reference evidence="6 7" key="1">
    <citation type="submission" date="2024-02" db="EMBL/GenBank/DDBJ databases">
        <title>Roseovarius strain W115 nov., isolated from a marine algae.</title>
        <authorList>
            <person name="Lee M.W."/>
            <person name="Lee J.K."/>
            <person name="Kim J.M."/>
            <person name="Choi D.G."/>
            <person name="Baek J.H."/>
            <person name="Bayburt H."/>
            <person name="Jung J.J."/>
            <person name="Han D.M."/>
            <person name="Jeon C.O."/>
        </authorList>
    </citation>
    <scope>NUCLEOTIDE SEQUENCE [LARGE SCALE GENOMIC DNA]</scope>
    <source>
        <strain evidence="6 7">W115</strain>
    </source>
</reference>
<dbReference type="PANTHER" id="PTHR30629">
    <property type="entry name" value="PROPHAGE INTEGRASE"/>
    <property type="match status" value="1"/>
</dbReference>
<evidence type="ECO:0000259" key="5">
    <source>
        <dbReference type="Pfam" id="PF22022"/>
    </source>
</evidence>
<dbReference type="EMBL" id="CP146606">
    <property type="protein sequence ID" value="WYK19988.1"/>
    <property type="molecule type" value="Genomic_DNA"/>
</dbReference>
<dbReference type="GO" id="GO:0003677">
    <property type="term" value="F:DNA binding"/>
    <property type="evidence" value="ECO:0007669"/>
    <property type="project" value="UniProtKB-KW"/>
</dbReference>
<feature type="domain" description="Phage integrase central" evidence="5">
    <location>
        <begin position="59"/>
        <end position="129"/>
    </location>
</feature>
<evidence type="ECO:0000256" key="1">
    <source>
        <dbReference type="ARBA" id="ARBA00008857"/>
    </source>
</evidence>
<dbReference type="Pfam" id="PF22022">
    <property type="entry name" value="Phage_int_M"/>
    <property type="match status" value="1"/>
</dbReference>
<evidence type="ECO:0000313" key="6">
    <source>
        <dbReference type="EMBL" id="WYK19988.1"/>
    </source>
</evidence>
<dbReference type="Pfam" id="PF13356">
    <property type="entry name" value="Arm-DNA-bind_3"/>
    <property type="match status" value="1"/>
</dbReference>
<accession>A0ABZ2TP68</accession>
<dbReference type="InterPro" id="IPR050808">
    <property type="entry name" value="Phage_Integrase"/>
</dbReference>